<dbReference type="InterPro" id="IPR020019">
    <property type="entry name" value="AcTrfase_PglD-like"/>
</dbReference>
<organism evidence="6 7">
    <name type="scientific">Methylobacterium terrae</name>
    <dbReference type="NCBI Taxonomy" id="2202827"/>
    <lineage>
        <taxon>Bacteria</taxon>
        <taxon>Pseudomonadati</taxon>
        <taxon>Pseudomonadota</taxon>
        <taxon>Alphaproteobacteria</taxon>
        <taxon>Hyphomicrobiales</taxon>
        <taxon>Methylobacteriaceae</taxon>
        <taxon>Methylobacterium</taxon>
    </lineage>
</organism>
<feature type="site" description="Increases basicity of active site His" evidence="4">
    <location>
        <position position="144"/>
    </location>
</feature>
<feature type="active site" description="Proton acceptor" evidence="4">
    <location>
        <position position="143"/>
    </location>
</feature>
<name>A0A2U8WRF7_9HYPH</name>
<evidence type="ECO:0008006" key="8">
    <source>
        <dbReference type="Google" id="ProtNLM"/>
    </source>
</evidence>
<evidence type="ECO:0000256" key="2">
    <source>
        <dbReference type="ARBA" id="ARBA00022679"/>
    </source>
</evidence>
<keyword evidence="3" id="KW-0677">Repeat</keyword>
<proteinExistence type="inferred from homology"/>
<evidence type="ECO:0000256" key="3">
    <source>
        <dbReference type="ARBA" id="ARBA00022737"/>
    </source>
</evidence>
<reference evidence="6 7" key="1">
    <citation type="submission" date="2018-05" db="EMBL/GenBank/DDBJ databases">
        <title>Complete Genome Sequence of Methylobacterium sp. 17Sr1-28.</title>
        <authorList>
            <person name="Srinivasan S."/>
        </authorList>
    </citation>
    <scope>NUCLEOTIDE SEQUENCE [LARGE SCALE GENOMIC DNA]</scope>
    <source>
        <strain evidence="6 7">17Sr1-28</strain>
    </source>
</reference>
<comment type="similarity">
    <text evidence="1">Belongs to the transferase hexapeptide repeat family.</text>
</comment>
<evidence type="ECO:0000313" key="6">
    <source>
        <dbReference type="EMBL" id="AWN48071.1"/>
    </source>
</evidence>
<keyword evidence="2" id="KW-0808">Transferase</keyword>
<dbReference type="GO" id="GO:0016740">
    <property type="term" value="F:transferase activity"/>
    <property type="evidence" value="ECO:0007669"/>
    <property type="project" value="UniProtKB-KW"/>
</dbReference>
<dbReference type="InterPro" id="IPR018357">
    <property type="entry name" value="Hexapep_transf_CS"/>
</dbReference>
<dbReference type="AlphaFoldDB" id="A0A2U8WRF7"/>
<dbReference type="PROSITE" id="PS00101">
    <property type="entry name" value="HEXAPEP_TRANSFERASES"/>
    <property type="match status" value="1"/>
</dbReference>
<dbReference type="KEGG" id="mtea:DK419_18480"/>
<dbReference type="Gene3D" id="3.40.50.20">
    <property type="match status" value="1"/>
</dbReference>
<protein>
    <recommendedName>
        <fullName evidence="8">Sugar acetyltransferase</fullName>
    </recommendedName>
</protein>
<sequence length="215" mass="21534">MSGSPAPMVVAVGGSGRHARVVLEAADLAGLPVHGVLSDDLGTGESFFGSHRVLGGLDRLRDRAFLQGSRVHLGTGDRAVRRSMAELVQAGGGRLGTIIHPAGIVSPSAVISAGAFIAAGAIVGVGAVLAEACLVNTGASIDHDYRLDFRVCVGPGARLAGTVRCEADVHIGLGACILQGLRLGRGAVVGAGAVVTRDVAAGQTVVGCPARPLKR</sequence>
<evidence type="ECO:0000256" key="5">
    <source>
        <dbReference type="PIRSR" id="PIRSR620019-2"/>
    </source>
</evidence>
<dbReference type="Gene3D" id="2.160.10.10">
    <property type="entry name" value="Hexapeptide repeat proteins"/>
    <property type="match status" value="1"/>
</dbReference>
<evidence type="ECO:0000256" key="1">
    <source>
        <dbReference type="ARBA" id="ARBA00007274"/>
    </source>
</evidence>
<dbReference type="Proteomes" id="UP000245444">
    <property type="component" value="Chromosome"/>
</dbReference>
<dbReference type="EMBL" id="CP029553">
    <property type="protein sequence ID" value="AWN48071.1"/>
    <property type="molecule type" value="Genomic_DNA"/>
</dbReference>
<dbReference type="PANTHER" id="PTHR43300:SF7">
    <property type="entry name" value="UDP-N-ACETYLBACILLOSAMINE N-ACETYLTRANSFERASE"/>
    <property type="match status" value="1"/>
</dbReference>
<gene>
    <name evidence="6" type="ORF">DK419_18480</name>
</gene>
<evidence type="ECO:0000256" key="4">
    <source>
        <dbReference type="PIRSR" id="PIRSR620019-1"/>
    </source>
</evidence>
<dbReference type="InterPro" id="IPR050179">
    <property type="entry name" value="Trans_hexapeptide_repeat"/>
</dbReference>
<keyword evidence="7" id="KW-1185">Reference proteome</keyword>
<dbReference type="InterPro" id="IPR011004">
    <property type="entry name" value="Trimer_LpxA-like_sf"/>
</dbReference>
<dbReference type="SUPFAM" id="SSF51161">
    <property type="entry name" value="Trimeric LpxA-like enzymes"/>
    <property type="match status" value="1"/>
</dbReference>
<dbReference type="PANTHER" id="PTHR43300">
    <property type="entry name" value="ACETYLTRANSFERASE"/>
    <property type="match status" value="1"/>
</dbReference>
<dbReference type="NCBIfam" id="TIGR03570">
    <property type="entry name" value="NeuD_NnaD"/>
    <property type="match status" value="1"/>
</dbReference>
<evidence type="ECO:0000313" key="7">
    <source>
        <dbReference type="Proteomes" id="UP000245444"/>
    </source>
</evidence>
<accession>A0A2U8WRF7</accession>
<feature type="binding site" evidence="5">
    <location>
        <position position="76"/>
    </location>
    <ligand>
        <name>substrate</name>
    </ligand>
</feature>
<dbReference type="OrthoDB" id="9815592at2"/>